<protein>
    <recommendedName>
        <fullName evidence="3">GatB/YqeY domain-containing protein</fullName>
    </recommendedName>
</protein>
<sequence>MSLKSKVEEAIKNAMKAKDQDTLRALRAIKSLILLAETAEGKSGELTQDEEMKLLTKAAKQRRESAEIYKQQNREDLLKKELDELAVIEQFLPKAISDEELKAKLQEIISRVGATSAKDMGKVMGVANKELAGQADGRKISEMVKTLLA</sequence>
<gene>
    <name evidence="1" type="ORF">SAMN04488541_101743</name>
</gene>
<name>A0A1I2GAJ3_9BACT</name>
<dbReference type="Pfam" id="PF09424">
    <property type="entry name" value="YqeY"/>
    <property type="match status" value="1"/>
</dbReference>
<dbReference type="RefSeq" id="WP_091544973.1">
    <property type="nucleotide sequence ID" value="NZ_FONY01000017.1"/>
</dbReference>
<evidence type="ECO:0000313" key="1">
    <source>
        <dbReference type="EMBL" id="SFF13967.1"/>
    </source>
</evidence>
<dbReference type="EMBL" id="FONY01000017">
    <property type="protein sequence ID" value="SFF13967.1"/>
    <property type="molecule type" value="Genomic_DNA"/>
</dbReference>
<dbReference type="GO" id="GO:0016884">
    <property type="term" value="F:carbon-nitrogen ligase activity, with glutamine as amido-N-donor"/>
    <property type="evidence" value="ECO:0007669"/>
    <property type="project" value="InterPro"/>
</dbReference>
<dbReference type="OrthoDB" id="9788127at2"/>
<dbReference type="Proteomes" id="UP000199513">
    <property type="component" value="Unassembled WGS sequence"/>
</dbReference>
<dbReference type="Gene3D" id="1.10.10.410">
    <property type="match status" value="1"/>
</dbReference>
<dbReference type="SUPFAM" id="SSF89095">
    <property type="entry name" value="GatB/YqeY motif"/>
    <property type="match status" value="1"/>
</dbReference>
<dbReference type="PANTHER" id="PTHR28055:SF1">
    <property type="entry name" value="ALTERED INHERITANCE OF MITOCHONDRIA PROTEIN 41, MITOCHONDRIAL"/>
    <property type="match status" value="1"/>
</dbReference>
<accession>A0A1I2GAJ3</accession>
<dbReference type="InterPro" id="IPR003789">
    <property type="entry name" value="Asn/Gln_tRNA_amidoTrase-B-like"/>
</dbReference>
<organism evidence="1 2">
    <name type="scientific">Thermoflexibacter ruber</name>
    <dbReference type="NCBI Taxonomy" id="1003"/>
    <lineage>
        <taxon>Bacteria</taxon>
        <taxon>Pseudomonadati</taxon>
        <taxon>Bacteroidota</taxon>
        <taxon>Cytophagia</taxon>
        <taxon>Cytophagales</taxon>
        <taxon>Thermoflexibacteraceae</taxon>
        <taxon>Thermoflexibacter</taxon>
    </lineage>
</organism>
<reference evidence="1 2" key="1">
    <citation type="submission" date="2016-10" db="EMBL/GenBank/DDBJ databases">
        <authorList>
            <person name="de Groot N.N."/>
        </authorList>
    </citation>
    <scope>NUCLEOTIDE SEQUENCE [LARGE SCALE GENOMIC DNA]</scope>
    <source>
        <strain>GEY</strain>
        <strain evidence="2">DSM 9560</strain>
    </source>
</reference>
<dbReference type="InterPro" id="IPR042184">
    <property type="entry name" value="YqeY/Aim41_N"/>
</dbReference>
<evidence type="ECO:0008006" key="3">
    <source>
        <dbReference type="Google" id="ProtNLM"/>
    </source>
</evidence>
<proteinExistence type="predicted"/>
<dbReference type="PANTHER" id="PTHR28055">
    <property type="entry name" value="ALTERED INHERITANCE OF MITOCHONDRIA PROTEIN 41, MITOCHONDRIAL"/>
    <property type="match status" value="1"/>
</dbReference>
<dbReference type="STRING" id="1003.SAMN04488541_101743"/>
<dbReference type="Gene3D" id="1.10.1510.10">
    <property type="entry name" value="Uncharacterised protein YqeY/AIM41 PF09424, N-terminal domain"/>
    <property type="match status" value="1"/>
</dbReference>
<dbReference type="InterPro" id="IPR019004">
    <property type="entry name" value="YqeY/Aim41"/>
</dbReference>
<evidence type="ECO:0000313" key="2">
    <source>
        <dbReference type="Proteomes" id="UP000199513"/>
    </source>
</evidence>
<keyword evidence="2" id="KW-1185">Reference proteome</keyword>
<dbReference type="AlphaFoldDB" id="A0A1I2GAJ3"/>
<dbReference type="InterPro" id="IPR023168">
    <property type="entry name" value="GatB_Yqey_C_2"/>
</dbReference>